<dbReference type="InterPro" id="IPR019519">
    <property type="entry name" value="Elp5"/>
</dbReference>
<protein>
    <recommendedName>
        <fullName evidence="5">Elongator complex protein 5</fullName>
    </recommendedName>
</protein>
<evidence type="ECO:0000256" key="3">
    <source>
        <dbReference type="ARBA" id="ARBA00005043"/>
    </source>
</evidence>
<keyword evidence="11" id="KW-1185">Reference proteome</keyword>
<evidence type="ECO:0000256" key="4">
    <source>
        <dbReference type="ARBA" id="ARBA00009567"/>
    </source>
</evidence>
<keyword evidence="8" id="KW-0539">Nucleus</keyword>
<keyword evidence="7" id="KW-0819">tRNA processing</keyword>
<comment type="subcellular location">
    <subcellularLocation>
        <location evidence="2">Cytoplasm</location>
    </subcellularLocation>
    <subcellularLocation>
        <location evidence="1">Nucleus</location>
    </subcellularLocation>
</comment>
<evidence type="ECO:0000256" key="9">
    <source>
        <dbReference type="SAM" id="MobiDB-lite"/>
    </source>
</evidence>
<organism evidence="10 11">
    <name type="scientific">Operophtera brumata</name>
    <name type="common">Winter moth</name>
    <name type="synonym">Phalaena brumata</name>
    <dbReference type="NCBI Taxonomy" id="104452"/>
    <lineage>
        <taxon>Eukaryota</taxon>
        <taxon>Metazoa</taxon>
        <taxon>Ecdysozoa</taxon>
        <taxon>Arthropoda</taxon>
        <taxon>Hexapoda</taxon>
        <taxon>Insecta</taxon>
        <taxon>Pterygota</taxon>
        <taxon>Neoptera</taxon>
        <taxon>Endopterygota</taxon>
        <taxon>Lepidoptera</taxon>
        <taxon>Glossata</taxon>
        <taxon>Ditrysia</taxon>
        <taxon>Geometroidea</taxon>
        <taxon>Geometridae</taxon>
        <taxon>Larentiinae</taxon>
        <taxon>Operophtera</taxon>
    </lineage>
</organism>
<dbReference type="UniPathway" id="UPA00988"/>
<dbReference type="Gene3D" id="3.40.50.300">
    <property type="entry name" value="P-loop containing nucleotide triphosphate hydrolases"/>
    <property type="match status" value="1"/>
</dbReference>
<dbReference type="GO" id="GO:0005829">
    <property type="term" value="C:cytosol"/>
    <property type="evidence" value="ECO:0007669"/>
    <property type="project" value="TreeGrafter"/>
</dbReference>
<comment type="pathway">
    <text evidence="3">tRNA modification; 5-methoxycarbonylmethyl-2-thiouridine-tRNA biosynthesis.</text>
</comment>
<comment type="similarity">
    <text evidence="4">Belongs to the ELP5 family.</text>
</comment>
<evidence type="ECO:0000256" key="8">
    <source>
        <dbReference type="ARBA" id="ARBA00023242"/>
    </source>
</evidence>
<dbReference type="GO" id="GO:0005634">
    <property type="term" value="C:nucleus"/>
    <property type="evidence" value="ECO:0007669"/>
    <property type="project" value="UniProtKB-SubCell"/>
</dbReference>
<feature type="region of interest" description="Disordered" evidence="9">
    <location>
        <begin position="181"/>
        <end position="201"/>
    </location>
</feature>
<reference evidence="10 11" key="1">
    <citation type="journal article" date="2015" name="Genome Biol. Evol.">
        <title>The genome of winter moth (Operophtera brumata) provides a genomic perspective on sexual dimorphism and phenology.</title>
        <authorList>
            <person name="Derks M.F."/>
            <person name="Smit S."/>
            <person name="Salis L."/>
            <person name="Schijlen E."/>
            <person name="Bossers A."/>
            <person name="Mateman C."/>
            <person name="Pijl A.S."/>
            <person name="de Ridder D."/>
            <person name="Groenen M.A."/>
            <person name="Visser M.E."/>
            <person name="Megens H.J."/>
        </authorList>
    </citation>
    <scope>NUCLEOTIDE SEQUENCE [LARGE SCALE GENOMIC DNA]</scope>
    <source>
        <strain evidence="10">WM2013NL</strain>
        <tissue evidence="10">Head and thorax</tissue>
    </source>
</reference>
<evidence type="ECO:0000256" key="7">
    <source>
        <dbReference type="ARBA" id="ARBA00022694"/>
    </source>
</evidence>
<feature type="region of interest" description="Disordered" evidence="9">
    <location>
        <begin position="233"/>
        <end position="253"/>
    </location>
</feature>
<keyword evidence="6" id="KW-0963">Cytoplasm</keyword>
<dbReference type="GO" id="GO:0002098">
    <property type="term" value="P:tRNA wobble uridine modification"/>
    <property type="evidence" value="ECO:0007669"/>
    <property type="project" value="InterPro"/>
</dbReference>
<evidence type="ECO:0000313" key="11">
    <source>
        <dbReference type="Proteomes" id="UP000037510"/>
    </source>
</evidence>
<dbReference type="GO" id="GO:0000049">
    <property type="term" value="F:tRNA binding"/>
    <property type="evidence" value="ECO:0007669"/>
    <property type="project" value="TreeGrafter"/>
</dbReference>
<name>A0A0L7L9R9_OPEBR</name>
<dbReference type="Proteomes" id="UP000037510">
    <property type="component" value="Unassembled WGS sequence"/>
</dbReference>
<evidence type="ECO:0000256" key="6">
    <source>
        <dbReference type="ARBA" id="ARBA00022490"/>
    </source>
</evidence>
<dbReference type="GO" id="GO:0033588">
    <property type="term" value="C:elongator holoenzyme complex"/>
    <property type="evidence" value="ECO:0007669"/>
    <property type="project" value="InterPro"/>
</dbReference>
<dbReference type="PANTHER" id="PTHR15641">
    <property type="entry name" value="ELONGATOR COMPLEX PROTEIN 5"/>
    <property type="match status" value="1"/>
</dbReference>
<dbReference type="PANTHER" id="PTHR15641:SF1">
    <property type="entry name" value="ELONGATOR COMPLEX PROTEIN 5"/>
    <property type="match status" value="1"/>
</dbReference>
<dbReference type="Pfam" id="PF10483">
    <property type="entry name" value="Elong_Iki1"/>
    <property type="match status" value="1"/>
</dbReference>
<dbReference type="STRING" id="104452.A0A0L7L9R9"/>
<evidence type="ECO:0000313" key="10">
    <source>
        <dbReference type="EMBL" id="KOB71996.1"/>
    </source>
</evidence>
<dbReference type="InterPro" id="IPR027417">
    <property type="entry name" value="P-loop_NTPase"/>
</dbReference>
<accession>A0A0L7L9R9</accession>
<sequence length="253" mass="28910">MSLLKIRSAPVILIEDDANKNIIPLLLELVPSERSTINLFCYDHPAAVWRSVFHKSNIQCYEEFKTDSYNQYTSSKCTVIVDSVNQMALCLGWNECLKCFQRLSRDSKVEKLVLVLHKDCLSHSSKLQIHLNHFANAVISYDTSSPCKVSLKIKKGSKVSNTDELISYDTKTSTLRLTPIVKQNKTDDEPENKPSPGSLTTFKIEVDQLEKMEKSKLKLPYMSKIHEGESKVYYEPDAVDDWDEEDPDEDLDI</sequence>
<proteinExistence type="inferred from homology"/>
<comment type="caution">
    <text evidence="10">The sequence shown here is derived from an EMBL/GenBank/DDBJ whole genome shotgun (WGS) entry which is preliminary data.</text>
</comment>
<feature type="compositionally biased region" description="Acidic residues" evidence="9">
    <location>
        <begin position="237"/>
        <end position="253"/>
    </location>
</feature>
<evidence type="ECO:0000256" key="2">
    <source>
        <dbReference type="ARBA" id="ARBA00004496"/>
    </source>
</evidence>
<evidence type="ECO:0000256" key="1">
    <source>
        <dbReference type="ARBA" id="ARBA00004123"/>
    </source>
</evidence>
<gene>
    <name evidence="10" type="ORF">OBRU01_12883</name>
</gene>
<dbReference type="AlphaFoldDB" id="A0A0L7L9R9"/>
<evidence type="ECO:0000256" key="5">
    <source>
        <dbReference type="ARBA" id="ARBA00020264"/>
    </source>
</evidence>
<dbReference type="EMBL" id="JTDY01002148">
    <property type="protein sequence ID" value="KOB71996.1"/>
    <property type="molecule type" value="Genomic_DNA"/>
</dbReference>